<keyword evidence="11" id="KW-0175">Coiled coil</keyword>
<keyword evidence="9" id="KW-0902">Two-component regulatory system</keyword>
<dbReference type="InterPro" id="IPR005467">
    <property type="entry name" value="His_kinase_dom"/>
</dbReference>
<name>A0A2H5Y8K9_9CHLR</name>
<protein>
    <recommendedName>
        <fullName evidence="3">histidine kinase</fullName>
        <ecNumber evidence="3">2.7.13.3</ecNumber>
    </recommendedName>
</protein>
<evidence type="ECO:0000259" key="13">
    <source>
        <dbReference type="PROSITE" id="PS50109"/>
    </source>
</evidence>
<evidence type="ECO:0000256" key="7">
    <source>
        <dbReference type="ARBA" id="ARBA00022777"/>
    </source>
</evidence>
<evidence type="ECO:0000313" key="15">
    <source>
        <dbReference type="EMBL" id="GBD09786.1"/>
    </source>
</evidence>
<evidence type="ECO:0000313" key="16">
    <source>
        <dbReference type="Proteomes" id="UP000236642"/>
    </source>
</evidence>
<proteinExistence type="predicted"/>
<evidence type="ECO:0000256" key="9">
    <source>
        <dbReference type="ARBA" id="ARBA00023012"/>
    </source>
</evidence>
<dbReference type="InterPro" id="IPR003594">
    <property type="entry name" value="HATPase_dom"/>
</dbReference>
<dbReference type="GO" id="GO:0005886">
    <property type="term" value="C:plasma membrane"/>
    <property type="evidence" value="ECO:0007669"/>
    <property type="project" value="TreeGrafter"/>
</dbReference>
<evidence type="ECO:0000259" key="14">
    <source>
        <dbReference type="PROSITE" id="PS50885"/>
    </source>
</evidence>
<evidence type="ECO:0000256" key="10">
    <source>
        <dbReference type="ARBA" id="ARBA00023136"/>
    </source>
</evidence>
<dbReference type="Gene3D" id="6.10.340.10">
    <property type="match status" value="1"/>
</dbReference>
<keyword evidence="5 15" id="KW-0808">Transferase</keyword>
<evidence type="ECO:0000256" key="8">
    <source>
        <dbReference type="ARBA" id="ARBA00022989"/>
    </source>
</evidence>
<dbReference type="SMART" id="SM00388">
    <property type="entry name" value="HisKA"/>
    <property type="match status" value="1"/>
</dbReference>
<evidence type="ECO:0000256" key="2">
    <source>
        <dbReference type="ARBA" id="ARBA00004370"/>
    </source>
</evidence>
<comment type="catalytic activity">
    <reaction evidence="1">
        <text>ATP + protein L-histidine = ADP + protein N-phospho-L-histidine.</text>
        <dbReference type="EC" id="2.7.13.3"/>
    </reaction>
</comment>
<feature type="domain" description="HAMP" evidence="14">
    <location>
        <begin position="193"/>
        <end position="245"/>
    </location>
</feature>
<organism evidence="15 16">
    <name type="scientific">Candidatus Thermoflexus japonica</name>
    <dbReference type="NCBI Taxonomy" id="2035417"/>
    <lineage>
        <taxon>Bacteria</taxon>
        <taxon>Bacillati</taxon>
        <taxon>Chloroflexota</taxon>
        <taxon>Thermoflexia</taxon>
        <taxon>Thermoflexales</taxon>
        <taxon>Thermoflexaceae</taxon>
        <taxon>Thermoflexus</taxon>
    </lineage>
</organism>
<dbReference type="EMBL" id="BEHY01000067">
    <property type="protein sequence ID" value="GBD09786.1"/>
    <property type="molecule type" value="Genomic_DNA"/>
</dbReference>
<dbReference type="InterPro" id="IPR036097">
    <property type="entry name" value="HisK_dim/P_sf"/>
</dbReference>
<reference evidence="16" key="1">
    <citation type="submission" date="2017-09" db="EMBL/GenBank/DDBJ databases">
        <title>Metaegenomics of thermophilic ammonia-oxidizing enrichment culture.</title>
        <authorList>
            <person name="Kato S."/>
            <person name="Suzuki K."/>
        </authorList>
    </citation>
    <scope>NUCLEOTIDE SEQUENCE [LARGE SCALE GENOMIC DNA]</scope>
</reference>
<dbReference type="AlphaFoldDB" id="A0A2H5Y8K9"/>
<dbReference type="FunFam" id="3.30.565.10:FF:000006">
    <property type="entry name" value="Sensor histidine kinase WalK"/>
    <property type="match status" value="1"/>
</dbReference>
<comment type="subcellular location">
    <subcellularLocation>
        <location evidence="2">Membrane</location>
    </subcellularLocation>
</comment>
<evidence type="ECO:0000256" key="1">
    <source>
        <dbReference type="ARBA" id="ARBA00000085"/>
    </source>
</evidence>
<evidence type="ECO:0000256" key="3">
    <source>
        <dbReference type="ARBA" id="ARBA00012438"/>
    </source>
</evidence>
<evidence type="ECO:0000256" key="4">
    <source>
        <dbReference type="ARBA" id="ARBA00022553"/>
    </source>
</evidence>
<dbReference type="SUPFAM" id="SSF47384">
    <property type="entry name" value="Homodimeric domain of signal transducing histidine kinase"/>
    <property type="match status" value="1"/>
</dbReference>
<keyword evidence="8 12" id="KW-1133">Transmembrane helix</keyword>
<dbReference type="EC" id="2.7.13.3" evidence="3"/>
<dbReference type="CDD" id="cd00075">
    <property type="entry name" value="HATPase"/>
    <property type="match status" value="1"/>
</dbReference>
<evidence type="ECO:0000256" key="12">
    <source>
        <dbReference type="SAM" id="Phobius"/>
    </source>
</evidence>
<evidence type="ECO:0000256" key="11">
    <source>
        <dbReference type="SAM" id="Coils"/>
    </source>
</evidence>
<sequence>MFRTFRSRLLISTLLPFLLIAPILGLTLTALVEERILLPSLAREMADQGVLIARLGTVLPEIWTDPEAAQAFLQALAIQQPTQVLLLDPAGRLLAAPAEVRSALGSSAGGPLFEQARRGEIVWQAALRGTDSDIILDVLVPVTSEQGIRLGYVRLLRRLPDVTEGFQRVRRLVLGTVAVGLLLSGLFGWILAQSLSRPLQQVARAIAEAPLEGPAVTLPESGPQEVRQLIRVFNRLQQRRVELEEARRLLLRSVVHEFGRLIGALRAAFHALQGGAMENPTLRQELVQGMSQTANELARLLEDLTQLYRHTAGPLPLQRRPLALAPWLRERAALWAEMARERALHWKEEIPPDLPAIQADPERLAQALENLVDNALKFTPAGGWVTLHAEVRDQEVWIRIRDTGPGIPPEDLPRLFEPFYRGSQEGRPGLGLGLFLARTIVEAHGGRLEVESRVGEGSCFRLILPLTVGG</sequence>
<dbReference type="PANTHER" id="PTHR45436:SF5">
    <property type="entry name" value="SENSOR HISTIDINE KINASE TRCS"/>
    <property type="match status" value="1"/>
</dbReference>
<keyword evidence="4" id="KW-0597">Phosphoprotein</keyword>
<dbReference type="InterPro" id="IPR050428">
    <property type="entry name" value="TCS_sensor_his_kinase"/>
</dbReference>
<comment type="caution">
    <text evidence="15">The sequence shown here is derived from an EMBL/GenBank/DDBJ whole genome shotgun (WGS) entry which is preliminary data.</text>
</comment>
<dbReference type="PRINTS" id="PR00344">
    <property type="entry name" value="BCTRLSENSOR"/>
</dbReference>
<dbReference type="SMART" id="SM00387">
    <property type="entry name" value="HATPase_c"/>
    <property type="match status" value="1"/>
</dbReference>
<feature type="domain" description="Histidine kinase" evidence="13">
    <location>
        <begin position="253"/>
        <end position="468"/>
    </location>
</feature>
<dbReference type="GO" id="GO:0000155">
    <property type="term" value="F:phosphorelay sensor kinase activity"/>
    <property type="evidence" value="ECO:0007669"/>
    <property type="project" value="InterPro"/>
</dbReference>
<dbReference type="PROSITE" id="PS50885">
    <property type="entry name" value="HAMP"/>
    <property type="match status" value="1"/>
</dbReference>
<gene>
    <name evidence="15" type="primary">phoR_6</name>
    <name evidence="15" type="ORF">HRbin22_02047</name>
</gene>
<accession>A0A2H5Y8K9</accession>
<dbReference type="SUPFAM" id="SSF55874">
    <property type="entry name" value="ATPase domain of HSP90 chaperone/DNA topoisomerase II/histidine kinase"/>
    <property type="match status" value="1"/>
</dbReference>
<dbReference type="InterPro" id="IPR036890">
    <property type="entry name" value="HATPase_C_sf"/>
</dbReference>
<dbReference type="InterPro" id="IPR003660">
    <property type="entry name" value="HAMP_dom"/>
</dbReference>
<keyword evidence="7" id="KW-0418">Kinase</keyword>
<dbReference type="Pfam" id="PF02518">
    <property type="entry name" value="HATPase_c"/>
    <property type="match status" value="1"/>
</dbReference>
<keyword evidence="6 12" id="KW-0812">Transmembrane</keyword>
<dbReference type="PANTHER" id="PTHR45436">
    <property type="entry name" value="SENSOR HISTIDINE KINASE YKOH"/>
    <property type="match status" value="1"/>
</dbReference>
<evidence type="ECO:0000256" key="6">
    <source>
        <dbReference type="ARBA" id="ARBA00022692"/>
    </source>
</evidence>
<dbReference type="PROSITE" id="PS50109">
    <property type="entry name" value="HIS_KIN"/>
    <property type="match status" value="1"/>
</dbReference>
<dbReference type="InterPro" id="IPR004358">
    <property type="entry name" value="Sig_transdc_His_kin-like_C"/>
</dbReference>
<dbReference type="Gene3D" id="3.30.565.10">
    <property type="entry name" value="Histidine kinase-like ATPase, C-terminal domain"/>
    <property type="match status" value="1"/>
</dbReference>
<feature type="transmembrane region" description="Helical" evidence="12">
    <location>
        <begin position="172"/>
        <end position="192"/>
    </location>
</feature>
<dbReference type="InterPro" id="IPR003661">
    <property type="entry name" value="HisK_dim/P_dom"/>
</dbReference>
<feature type="coiled-coil region" evidence="11">
    <location>
        <begin position="226"/>
        <end position="253"/>
    </location>
</feature>
<keyword evidence="10 12" id="KW-0472">Membrane</keyword>
<dbReference type="Proteomes" id="UP000236642">
    <property type="component" value="Unassembled WGS sequence"/>
</dbReference>
<evidence type="ECO:0000256" key="5">
    <source>
        <dbReference type="ARBA" id="ARBA00022679"/>
    </source>
</evidence>